<dbReference type="CDD" id="cd00082">
    <property type="entry name" value="HisKA"/>
    <property type="match status" value="1"/>
</dbReference>
<evidence type="ECO:0000256" key="5">
    <source>
        <dbReference type="ARBA" id="ARBA00022777"/>
    </source>
</evidence>
<dbReference type="PANTHER" id="PTHR45453">
    <property type="entry name" value="PHOSPHATE REGULON SENSOR PROTEIN PHOR"/>
    <property type="match status" value="1"/>
</dbReference>
<dbReference type="InterPro" id="IPR003594">
    <property type="entry name" value="HATPase_dom"/>
</dbReference>
<keyword evidence="5 9" id="KW-0418">Kinase</keyword>
<keyword evidence="3" id="KW-0597">Phosphoprotein</keyword>
<dbReference type="InterPro" id="IPR004358">
    <property type="entry name" value="Sig_transdc_His_kin-like_C"/>
</dbReference>
<dbReference type="SUPFAM" id="SSF55874">
    <property type="entry name" value="ATPase domain of HSP90 chaperone/DNA topoisomerase II/histidine kinase"/>
    <property type="match status" value="1"/>
</dbReference>
<dbReference type="InterPro" id="IPR003661">
    <property type="entry name" value="HisK_dim/P_dom"/>
</dbReference>
<keyword evidence="7" id="KW-0812">Transmembrane</keyword>
<evidence type="ECO:0000256" key="3">
    <source>
        <dbReference type="ARBA" id="ARBA00022553"/>
    </source>
</evidence>
<dbReference type="OrthoDB" id="9813151at2"/>
<feature type="transmembrane region" description="Helical" evidence="7">
    <location>
        <begin position="7"/>
        <end position="26"/>
    </location>
</feature>
<keyword evidence="10" id="KW-1185">Reference proteome</keyword>
<dbReference type="STRING" id="1003.SAMN04488541_100449"/>
<sequence length="362" mass="40642">MLINSRAVALLLAFCISAIITAFLSLVQGVSYIALLIAGTLSFASTFLLTYLTFEFLIFREIQKLYDGIDKINRKDFKAFVSTLQNQSANPIKRVNQAIVAYASEKQREIDELKKLEVFRREFIADISHELKTPIFAAQGFVLTLLEGAVDDENVRYKFLNKAAKSLEGLNLLVQDLLTLSQIESGDIVMQFENFDMQELTKEVFEQLEEKAQKKDISLIINYLGVDGVIVNADYSKIMQVMTNLINNGIKYGKEGGKVEVEFIKEEGYVTIFVKDDGHGIAKEHLKRIFERFYRVEKSRSRQQGGTGLGLAIVKHILQKHNTEIQVSSEVGKGTAFSFKLKSANASLVSNISTQAKIETGQ</sequence>
<dbReference type="SMART" id="SM00387">
    <property type="entry name" value="HATPase_c"/>
    <property type="match status" value="1"/>
</dbReference>
<evidence type="ECO:0000256" key="2">
    <source>
        <dbReference type="ARBA" id="ARBA00012438"/>
    </source>
</evidence>
<dbReference type="Gene3D" id="1.10.287.130">
    <property type="match status" value="1"/>
</dbReference>
<keyword evidence="7" id="KW-1133">Transmembrane helix</keyword>
<dbReference type="SMART" id="SM00388">
    <property type="entry name" value="HisKA"/>
    <property type="match status" value="1"/>
</dbReference>
<dbReference type="GO" id="GO:0005886">
    <property type="term" value="C:plasma membrane"/>
    <property type="evidence" value="ECO:0007669"/>
    <property type="project" value="TreeGrafter"/>
</dbReference>
<accession>A0A1I2C401</accession>
<dbReference type="GO" id="GO:0016036">
    <property type="term" value="P:cellular response to phosphate starvation"/>
    <property type="evidence" value="ECO:0007669"/>
    <property type="project" value="TreeGrafter"/>
</dbReference>
<dbReference type="Pfam" id="PF02518">
    <property type="entry name" value="HATPase_c"/>
    <property type="match status" value="1"/>
</dbReference>
<dbReference type="InterPro" id="IPR050351">
    <property type="entry name" value="BphY/WalK/GraS-like"/>
</dbReference>
<evidence type="ECO:0000256" key="4">
    <source>
        <dbReference type="ARBA" id="ARBA00022679"/>
    </source>
</evidence>
<evidence type="ECO:0000256" key="7">
    <source>
        <dbReference type="SAM" id="Phobius"/>
    </source>
</evidence>
<name>A0A1I2C401_9BACT</name>
<dbReference type="CDD" id="cd00075">
    <property type="entry name" value="HATPase"/>
    <property type="match status" value="1"/>
</dbReference>
<dbReference type="SUPFAM" id="SSF47384">
    <property type="entry name" value="Homodimeric domain of signal transducing histidine kinase"/>
    <property type="match status" value="1"/>
</dbReference>
<keyword evidence="7" id="KW-0472">Membrane</keyword>
<dbReference type="EMBL" id="FONY01000004">
    <property type="protein sequence ID" value="SFE62493.1"/>
    <property type="molecule type" value="Genomic_DNA"/>
</dbReference>
<proteinExistence type="predicted"/>
<protein>
    <recommendedName>
        <fullName evidence="2">histidine kinase</fullName>
        <ecNumber evidence="2">2.7.13.3</ecNumber>
    </recommendedName>
</protein>
<dbReference type="PRINTS" id="PR00344">
    <property type="entry name" value="BCTRLSENSOR"/>
</dbReference>
<feature type="transmembrane region" description="Helical" evidence="7">
    <location>
        <begin position="32"/>
        <end position="54"/>
    </location>
</feature>
<feature type="domain" description="Histidine kinase" evidence="8">
    <location>
        <begin position="126"/>
        <end position="345"/>
    </location>
</feature>
<comment type="catalytic activity">
    <reaction evidence="1">
        <text>ATP + protein L-histidine = ADP + protein N-phospho-L-histidine.</text>
        <dbReference type="EC" id="2.7.13.3"/>
    </reaction>
</comment>
<dbReference type="GO" id="GO:0000155">
    <property type="term" value="F:phosphorelay sensor kinase activity"/>
    <property type="evidence" value="ECO:0007669"/>
    <property type="project" value="InterPro"/>
</dbReference>
<dbReference type="Proteomes" id="UP000199513">
    <property type="component" value="Unassembled WGS sequence"/>
</dbReference>
<gene>
    <name evidence="9" type="ORF">SAMN04488541_100449</name>
</gene>
<organism evidence="9 10">
    <name type="scientific">Thermoflexibacter ruber</name>
    <dbReference type="NCBI Taxonomy" id="1003"/>
    <lineage>
        <taxon>Bacteria</taxon>
        <taxon>Pseudomonadati</taxon>
        <taxon>Bacteroidota</taxon>
        <taxon>Cytophagia</taxon>
        <taxon>Cytophagales</taxon>
        <taxon>Thermoflexibacteraceae</taxon>
        <taxon>Thermoflexibacter</taxon>
    </lineage>
</organism>
<evidence type="ECO:0000256" key="1">
    <source>
        <dbReference type="ARBA" id="ARBA00000085"/>
    </source>
</evidence>
<evidence type="ECO:0000313" key="10">
    <source>
        <dbReference type="Proteomes" id="UP000199513"/>
    </source>
</evidence>
<evidence type="ECO:0000259" key="8">
    <source>
        <dbReference type="PROSITE" id="PS50109"/>
    </source>
</evidence>
<dbReference type="PANTHER" id="PTHR45453:SF1">
    <property type="entry name" value="PHOSPHATE REGULON SENSOR PROTEIN PHOR"/>
    <property type="match status" value="1"/>
</dbReference>
<keyword evidence="6" id="KW-0902">Two-component regulatory system</keyword>
<dbReference type="InterPro" id="IPR005467">
    <property type="entry name" value="His_kinase_dom"/>
</dbReference>
<dbReference type="AlphaFoldDB" id="A0A1I2C401"/>
<keyword evidence="4" id="KW-0808">Transferase</keyword>
<dbReference type="RefSeq" id="WP_091539864.1">
    <property type="nucleotide sequence ID" value="NZ_FONY01000004.1"/>
</dbReference>
<dbReference type="InterPro" id="IPR036097">
    <property type="entry name" value="HisK_dim/P_sf"/>
</dbReference>
<dbReference type="Pfam" id="PF00512">
    <property type="entry name" value="HisKA"/>
    <property type="match status" value="1"/>
</dbReference>
<dbReference type="Gene3D" id="3.30.565.10">
    <property type="entry name" value="Histidine kinase-like ATPase, C-terminal domain"/>
    <property type="match status" value="1"/>
</dbReference>
<dbReference type="PROSITE" id="PS50109">
    <property type="entry name" value="HIS_KIN"/>
    <property type="match status" value="1"/>
</dbReference>
<reference evidence="9 10" key="1">
    <citation type="submission" date="2016-10" db="EMBL/GenBank/DDBJ databases">
        <authorList>
            <person name="de Groot N.N."/>
        </authorList>
    </citation>
    <scope>NUCLEOTIDE SEQUENCE [LARGE SCALE GENOMIC DNA]</scope>
    <source>
        <strain>GEY</strain>
        <strain evidence="10">DSM 9560</strain>
    </source>
</reference>
<dbReference type="FunFam" id="3.30.565.10:FF:000006">
    <property type="entry name" value="Sensor histidine kinase WalK"/>
    <property type="match status" value="1"/>
</dbReference>
<evidence type="ECO:0000313" key="9">
    <source>
        <dbReference type="EMBL" id="SFE62493.1"/>
    </source>
</evidence>
<dbReference type="EC" id="2.7.13.3" evidence="2"/>
<evidence type="ECO:0000256" key="6">
    <source>
        <dbReference type="ARBA" id="ARBA00023012"/>
    </source>
</evidence>
<dbReference type="InterPro" id="IPR036890">
    <property type="entry name" value="HATPase_C_sf"/>
</dbReference>
<dbReference type="GO" id="GO:0004721">
    <property type="term" value="F:phosphoprotein phosphatase activity"/>
    <property type="evidence" value="ECO:0007669"/>
    <property type="project" value="TreeGrafter"/>
</dbReference>